<dbReference type="RefSeq" id="WP_143016302.1">
    <property type="nucleotide sequence ID" value="NZ_BKAE01000029.1"/>
</dbReference>
<feature type="transmembrane region" description="Helical" evidence="1">
    <location>
        <begin position="48"/>
        <end position="73"/>
    </location>
</feature>
<dbReference type="CDD" id="cd00118">
    <property type="entry name" value="LysM"/>
    <property type="match status" value="1"/>
</dbReference>
<keyword evidence="1" id="KW-1133">Transmembrane helix</keyword>
<dbReference type="STRING" id="1005944.SAMN05192576_0393"/>
<dbReference type="InterPro" id="IPR018392">
    <property type="entry name" value="LysM"/>
</dbReference>
<dbReference type="EMBL" id="FNIC01000015">
    <property type="protein sequence ID" value="SDO75648.1"/>
    <property type="molecule type" value="Genomic_DNA"/>
</dbReference>
<dbReference type="Proteomes" id="UP000199004">
    <property type="component" value="Unassembled WGS sequence"/>
</dbReference>
<reference evidence="3 4" key="1">
    <citation type="submission" date="2016-10" db="EMBL/GenBank/DDBJ databases">
        <authorList>
            <person name="de Groot N.N."/>
        </authorList>
    </citation>
    <scope>NUCLEOTIDE SEQUENCE [LARGE SCALE GENOMIC DNA]</scope>
    <source>
        <strain evidence="3 4">CGMCC 1.11147</strain>
    </source>
</reference>
<dbReference type="PROSITE" id="PS51782">
    <property type="entry name" value="LYSM"/>
    <property type="match status" value="1"/>
</dbReference>
<gene>
    <name evidence="3" type="ORF">SAMN05192576_0393</name>
</gene>
<organism evidence="3 4">
    <name type="scientific">Nocardioides szechwanensis</name>
    <dbReference type="NCBI Taxonomy" id="1005944"/>
    <lineage>
        <taxon>Bacteria</taxon>
        <taxon>Bacillati</taxon>
        <taxon>Actinomycetota</taxon>
        <taxon>Actinomycetes</taxon>
        <taxon>Propionibacteriales</taxon>
        <taxon>Nocardioidaceae</taxon>
        <taxon>Nocardioides</taxon>
    </lineage>
</organism>
<dbReference type="AlphaFoldDB" id="A0A1H0M5C4"/>
<protein>
    <recommendedName>
        <fullName evidence="2">LysM domain-containing protein</fullName>
    </recommendedName>
</protein>
<evidence type="ECO:0000313" key="4">
    <source>
        <dbReference type="Proteomes" id="UP000199004"/>
    </source>
</evidence>
<feature type="transmembrane region" description="Helical" evidence="1">
    <location>
        <begin position="94"/>
        <end position="113"/>
    </location>
</feature>
<dbReference type="OrthoDB" id="3210682at2"/>
<keyword evidence="1" id="KW-0472">Membrane</keyword>
<proteinExistence type="predicted"/>
<evidence type="ECO:0000256" key="1">
    <source>
        <dbReference type="SAM" id="Phobius"/>
    </source>
</evidence>
<sequence>MNGLGTARRLRCLLVWTATTAAMALVVAWCAADLPSAAGLRDAGFDRVLVSLCAAALAVCALWWWLVTSVVVVEAWRGAPPWALTGVPAPARRWVLAACGIALVGAGVAPAAATPGHVHEDDRPRVRAAIAGLPLPERPLGGLHLPHSEPDRVVVVAAGDSLWSLAADALGPGATDAAIAAEWHRIHRRNHGVVGADPDLIHPGQRLVLPPHSTPPTHR</sequence>
<dbReference type="InterPro" id="IPR036779">
    <property type="entry name" value="LysM_dom_sf"/>
</dbReference>
<keyword evidence="1" id="KW-0812">Transmembrane</keyword>
<feature type="domain" description="LysM" evidence="2">
    <location>
        <begin position="152"/>
        <end position="209"/>
    </location>
</feature>
<evidence type="ECO:0000259" key="2">
    <source>
        <dbReference type="PROSITE" id="PS51782"/>
    </source>
</evidence>
<keyword evidence="4" id="KW-1185">Reference proteome</keyword>
<dbReference type="Gene3D" id="3.10.350.10">
    <property type="entry name" value="LysM domain"/>
    <property type="match status" value="1"/>
</dbReference>
<name>A0A1H0M5C4_9ACTN</name>
<evidence type="ECO:0000313" key="3">
    <source>
        <dbReference type="EMBL" id="SDO75648.1"/>
    </source>
</evidence>
<accession>A0A1H0M5C4</accession>